<evidence type="ECO:0008006" key="4">
    <source>
        <dbReference type="Google" id="ProtNLM"/>
    </source>
</evidence>
<protein>
    <recommendedName>
        <fullName evidence="4">PT repeat-containing protein</fullName>
    </recommendedName>
</protein>
<sequence>MVAAAGFALAACGSGDDGGSSEETSTAGTDPMAAYTECIAEQGIELPEDWSAGFGGGEMPSFDPENAPSDMPTDMPTDMPSGGFGGGGFSAPEGVSDEDWAVAQEACMSTLPQGGGFPGSGS</sequence>
<feature type="region of interest" description="Disordered" evidence="1">
    <location>
        <begin position="48"/>
        <end position="95"/>
    </location>
</feature>
<dbReference type="AlphaFoldDB" id="A0A1G9CHV5"/>
<organism evidence="2 3">
    <name type="scientific">Glycomyces sambucus</name>
    <dbReference type="NCBI Taxonomy" id="380244"/>
    <lineage>
        <taxon>Bacteria</taxon>
        <taxon>Bacillati</taxon>
        <taxon>Actinomycetota</taxon>
        <taxon>Actinomycetes</taxon>
        <taxon>Glycomycetales</taxon>
        <taxon>Glycomycetaceae</taxon>
        <taxon>Glycomyces</taxon>
    </lineage>
</organism>
<dbReference type="EMBL" id="FNGF01000001">
    <property type="protein sequence ID" value="SDK51219.1"/>
    <property type="molecule type" value="Genomic_DNA"/>
</dbReference>
<evidence type="ECO:0000256" key="1">
    <source>
        <dbReference type="SAM" id="MobiDB-lite"/>
    </source>
</evidence>
<reference evidence="3" key="1">
    <citation type="submission" date="2016-10" db="EMBL/GenBank/DDBJ databases">
        <authorList>
            <person name="Varghese N."/>
            <person name="Submissions S."/>
        </authorList>
    </citation>
    <scope>NUCLEOTIDE SEQUENCE [LARGE SCALE GENOMIC DNA]</scope>
    <source>
        <strain evidence="3">CGMCC 4.3147</strain>
    </source>
</reference>
<gene>
    <name evidence="2" type="ORF">SAMN05216298_0345</name>
</gene>
<name>A0A1G9CHV5_9ACTN</name>
<proteinExistence type="predicted"/>
<evidence type="ECO:0000313" key="3">
    <source>
        <dbReference type="Proteomes" id="UP000198662"/>
    </source>
</evidence>
<dbReference type="OrthoDB" id="3297964at2"/>
<feature type="region of interest" description="Disordered" evidence="1">
    <location>
        <begin position="11"/>
        <end position="35"/>
    </location>
</feature>
<keyword evidence="3" id="KW-1185">Reference proteome</keyword>
<evidence type="ECO:0000313" key="2">
    <source>
        <dbReference type="EMBL" id="SDK51219.1"/>
    </source>
</evidence>
<dbReference type="Proteomes" id="UP000198662">
    <property type="component" value="Unassembled WGS sequence"/>
</dbReference>
<accession>A0A1G9CHV5</accession>
<dbReference type="RefSeq" id="WP_091041711.1">
    <property type="nucleotide sequence ID" value="NZ_FNGF01000001.1"/>
</dbReference>